<dbReference type="Pfam" id="PF00515">
    <property type="entry name" value="TPR_1"/>
    <property type="match status" value="1"/>
</dbReference>
<feature type="repeat" description="TPR" evidence="3">
    <location>
        <begin position="263"/>
        <end position="296"/>
    </location>
</feature>
<feature type="repeat" description="TPR" evidence="3">
    <location>
        <begin position="628"/>
        <end position="661"/>
    </location>
</feature>
<feature type="region of interest" description="Disordered" evidence="4">
    <location>
        <begin position="549"/>
        <end position="568"/>
    </location>
</feature>
<evidence type="ECO:0000256" key="5">
    <source>
        <dbReference type="SAM" id="SignalP"/>
    </source>
</evidence>
<feature type="repeat" description="TPR" evidence="3">
    <location>
        <begin position="297"/>
        <end position="330"/>
    </location>
</feature>
<dbReference type="PROSITE" id="PS50005">
    <property type="entry name" value="TPR"/>
    <property type="match status" value="6"/>
</dbReference>
<organism evidence="6 7">
    <name type="scientific">Porphyromonas miyakawae</name>
    <dbReference type="NCBI Taxonomy" id="3137470"/>
    <lineage>
        <taxon>Bacteria</taxon>
        <taxon>Pseudomonadati</taxon>
        <taxon>Bacteroidota</taxon>
        <taxon>Bacteroidia</taxon>
        <taxon>Bacteroidales</taxon>
        <taxon>Porphyromonadaceae</taxon>
        <taxon>Porphyromonas</taxon>
    </lineage>
</organism>
<dbReference type="SUPFAM" id="SSF48452">
    <property type="entry name" value="TPR-like"/>
    <property type="match status" value="3"/>
</dbReference>
<dbReference type="Proteomes" id="UP001628220">
    <property type="component" value="Unassembled WGS sequence"/>
</dbReference>
<dbReference type="InterPro" id="IPR011990">
    <property type="entry name" value="TPR-like_helical_dom_sf"/>
</dbReference>
<protein>
    <submittedName>
        <fullName evidence="6">Tetratricopeptide repeat protein</fullName>
    </submittedName>
</protein>
<dbReference type="EMBL" id="BAAFSF010000004">
    <property type="protein sequence ID" value="GAB1252345.1"/>
    <property type="molecule type" value="Genomic_DNA"/>
</dbReference>
<dbReference type="SMART" id="SM00028">
    <property type="entry name" value="TPR"/>
    <property type="match status" value="9"/>
</dbReference>
<name>A0ABQ0E3M5_9PORP</name>
<evidence type="ECO:0000256" key="3">
    <source>
        <dbReference type="PROSITE-ProRule" id="PRU00339"/>
    </source>
</evidence>
<keyword evidence="5" id="KW-0732">Signal</keyword>
<dbReference type="InterPro" id="IPR019734">
    <property type="entry name" value="TPR_rpt"/>
</dbReference>
<dbReference type="Gene3D" id="1.25.40.10">
    <property type="entry name" value="Tetratricopeptide repeat domain"/>
    <property type="match status" value="4"/>
</dbReference>
<dbReference type="PROSITE" id="PS50293">
    <property type="entry name" value="TPR_REGION"/>
    <property type="match status" value="1"/>
</dbReference>
<feature type="repeat" description="TPR" evidence="3">
    <location>
        <begin position="594"/>
        <end position="627"/>
    </location>
</feature>
<keyword evidence="2 3" id="KW-0802">TPR repeat</keyword>
<keyword evidence="1" id="KW-0677">Repeat</keyword>
<evidence type="ECO:0000313" key="7">
    <source>
        <dbReference type="Proteomes" id="UP001628220"/>
    </source>
</evidence>
<dbReference type="RefSeq" id="WP_411916102.1">
    <property type="nucleotide sequence ID" value="NZ_BAAFSF010000004.1"/>
</dbReference>
<evidence type="ECO:0000256" key="4">
    <source>
        <dbReference type="SAM" id="MobiDB-lite"/>
    </source>
</evidence>
<proteinExistence type="predicted"/>
<sequence>MRRLFLTLLLSFGWLLSSFAQLDVQRVMDIGRNALFFNDYIVAIGYFNRVIEVRPTQADPYFWRSYAKLMLDDLSGAEKDASQAISYNAFLTRAYLIRGIARQGQKQYRDAVEDYKVALASMPDDAAIRFNMALSFRALEEYNTADSIAASLPKSFKSYPTALVLRADIALCRQDTLQAFEHINHAIEASDSTLFQAFLMKGSLLLTQNKYEEAISSYNLAERTEGAKEELYINRGLARYRQGDLSGALTDYNRAIELAPDNTLARFNRAQLLGYVGDNNNALKDFNEVLKADPNNYLALFNAGRISLELGRYKEALASFNKVLNRYPNFMVGLLSRAETKRRIGDAAGADYDEWRAYKLQKENKKRSAAPSSAADTTRSEEEETIEAYGKLMASSTSPRLDSQVTLPESLRGRIQDTESVVQAMPMLSFTFYPRIKQYTHQRYSAAVAAYNERIKPPHRLTTLALVMPLDSLELRDAEYQLMTLESQPHKTADWYFSVALYKHLLADIEGSLTYLDNALKLNPRHILSRMLRASVSYRKISLNNNRFGATEGDRHSKESNSLTALPNSSRLPNSYEAIVKDLTYALQQVPNDAVLLYNMGVISEVMGQKEEAIRYYKEAIQAPQAPPEAYYNIGLLYLSIGKRKEAIASLSKAGEQGIYEAYAILKRIQ</sequence>
<dbReference type="InterPro" id="IPR050498">
    <property type="entry name" value="Ycf3"/>
</dbReference>
<feature type="region of interest" description="Disordered" evidence="4">
    <location>
        <begin position="366"/>
        <end position="385"/>
    </location>
</feature>
<reference evidence="6 7" key="1">
    <citation type="journal article" date="2025" name="Int. J. Syst. Evol. Microbiol.">
        <title>Desulfovibrio falkowii sp. nov., Porphyromonas miyakawae sp. nov., Mediterraneibacter flintii sp. nov. and Owariibacterium komagatae gen. nov., sp. nov., isolated from human faeces.</title>
        <authorList>
            <person name="Hamaguchi T."/>
            <person name="Ohara M."/>
            <person name="Hisatomi A."/>
            <person name="Sekiguchi K."/>
            <person name="Takeda J.I."/>
            <person name="Ueyama J."/>
            <person name="Ito M."/>
            <person name="Nishiwaki H."/>
            <person name="Ogi T."/>
            <person name="Hirayama M."/>
            <person name="Ohkuma M."/>
            <person name="Sakamoto M."/>
            <person name="Ohno K."/>
        </authorList>
    </citation>
    <scope>NUCLEOTIDE SEQUENCE [LARGE SCALE GENOMIC DNA]</scope>
    <source>
        <strain evidence="6 7">13CB11C</strain>
    </source>
</reference>
<dbReference type="PANTHER" id="PTHR44858:SF1">
    <property type="entry name" value="UDP-N-ACETYLGLUCOSAMINE--PEPTIDE N-ACETYLGLUCOSAMINYLTRANSFERASE SPINDLY-RELATED"/>
    <property type="match status" value="1"/>
</dbReference>
<dbReference type="Pfam" id="PF13181">
    <property type="entry name" value="TPR_8"/>
    <property type="match status" value="3"/>
</dbReference>
<dbReference type="Pfam" id="PF13432">
    <property type="entry name" value="TPR_16"/>
    <property type="match status" value="1"/>
</dbReference>
<dbReference type="PANTHER" id="PTHR44858">
    <property type="entry name" value="TETRATRICOPEPTIDE REPEAT PROTEIN 6"/>
    <property type="match status" value="1"/>
</dbReference>
<gene>
    <name evidence="6" type="ORF">Tsumi_14510</name>
</gene>
<accession>A0ABQ0E3M5</accession>
<feature type="repeat" description="TPR" evidence="3">
    <location>
        <begin position="229"/>
        <end position="262"/>
    </location>
</feature>
<keyword evidence="7" id="KW-1185">Reference proteome</keyword>
<feature type="chain" id="PRO_5045162399" evidence="5">
    <location>
        <begin position="23"/>
        <end position="670"/>
    </location>
</feature>
<comment type="caution">
    <text evidence="6">The sequence shown here is derived from an EMBL/GenBank/DDBJ whole genome shotgun (WGS) entry which is preliminary data.</text>
</comment>
<evidence type="ECO:0000256" key="1">
    <source>
        <dbReference type="ARBA" id="ARBA00022737"/>
    </source>
</evidence>
<evidence type="ECO:0000313" key="6">
    <source>
        <dbReference type="EMBL" id="GAB1252345.1"/>
    </source>
</evidence>
<feature type="repeat" description="TPR" evidence="3">
    <location>
        <begin position="92"/>
        <end position="125"/>
    </location>
</feature>
<feature type="signal peptide" evidence="5">
    <location>
        <begin position="1"/>
        <end position="22"/>
    </location>
</feature>
<evidence type="ECO:0000256" key="2">
    <source>
        <dbReference type="ARBA" id="ARBA00022803"/>
    </source>
</evidence>